<dbReference type="SMART" id="SM00479">
    <property type="entry name" value="EXOIII"/>
    <property type="match status" value="1"/>
</dbReference>
<keyword evidence="3" id="KW-0540">Nuclease</keyword>
<evidence type="ECO:0000259" key="8">
    <source>
        <dbReference type="SMART" id="SM00479"/>
    </source>
</evidence>
<evidence type="ECO:0000256" key="4">
    <source>
        <dbReference type="ARBA" id="ARBA00022801"/>
    </source>
</evidence>
<dbReference type="EMBL" id="JBAMMX010000018">
    <property type="protein sequence ID" value="KAK6923083.1"/>
    <property type="molecule type" value="Genomic_DNA"/>
</dbReference>
<dbReference type="InterPro" id="IPR012337">
    <property type="entry name" value="RNaseH-like_sf"/>
</dbReference>
<comment type="subcellular location">
    <subcellularLocation>
        <location evidence="1">Nucleus</location>
    </subcellularLocation>
</comment>
<comment type="caution">
    <text evidence="9">The sequence shown here is derived from an EMBL/GenBank/DDBJ whole genome shotgun (WGS) entry which is preliminary data.</text>
</comment>
<dbReference type="InterPro" id="IPR047021">
    <property type="entry name" value="REXO1/3/4-like"/>
</dbReference>
<dbReference type="CDD" id="cd06145">
    <property type="entry name" value="REX1_like"/>
    <property type="match status" value="1"/>
</dbReference>
<dbReference type="SUPFAM" id="SSF53098">
    <property type="entry name" value="Ribonuclease H-like"/>
    <property type="match status" value="1"/>
</dbReference>
<evidence type="ECO:0000256" key="7">
    <source>
        <dbReference type="ARBA" id="ARBA00053817"/>
    </source>
</evidence>
<proteinExistence type="inferred from homology"/>
<dbReference type="InterPro" id="IPR013520">
    <property type="entry name" value="Ribonucl_H"/>
</dbReference>
<dbReference type="Proteomes" id="UP001370490">
    <property type="component" value="Unassembled WGS sequence"/>
</dbReference>
<dbReference type="GO" id="GO:0003676">
    <property type="term" value="F:nucleic acid binding"/>
    <property type="evidence" value="ECO:0007669"/>
    <property type="project" value="InterPro"/>
</dbReference>
<organism evidence="9 10">
    <name type="scientific">Dillenia turbinata</name>
    <dbReference type="NCBI Taxonomy" id="194707"/>
    <lineage>
        <taxon>Eukaryota</taxon>
        <taxon>Viridiplantae</taxon>
        <taxon>Streptophyta</taxon>
        <taxon>Embryophyta</taxon>
        <taxon>Tracheophyta</taxon>
        <taxon>Spermatophyta</taxon>
        <taxon>Magnoliopsida</taxon>
        <taxon>eudicotyledons</taxon>
        <taxon>Gunneridae</taxon>
        <taxon>Pentapetalae</taxon>
        <taxon>Dilleniales</taxon>
        <taxon>Dilleniaceae</taxon>
        <taxon>Dillenia</taxon>
    </lineage>
</organism>
<dbReference type="GO" id="GO:0004527">
    <property type="term" value="F:exonuclease activity"/>
    <property type="evidence" value="ECO:0007669"/>
    <property type="project" value="UniProtKB-KW"/>
</dbReference>
<evidence type="ECO:0000256" key="2">
    <source>
        <dbReference type="ARBA" id="ARBA00006357"/>
    </source>
</evidence>
<evidence type="ECO:0000313" key="10">
    <source>
        <dbReference type="Proteomes" id="UP001370490"/>
    </source>
</evidence>
<dbReference type="PANTHER" id="PTHR12801">
    <property type="entry name" value="RNA EXONUCLEASE REXO1 / RECO3 FAMILY MEMBER-RELATED"/>
    <property type="match status" value="1"/>
</dbReference>
<keyword evidence="6" id="KW-0539">Nucleus</keyword>
<dbReference type="GO" id="GO:0005634">
    <property type="term" value="C:nucleus"/>
    <property type="evidence" value="ECO:0007669"/>
    <property type="project" value="UniProtKB-SubCell"/>
</dbReference>
<dbReference type="Pfam" id="PF00929">
    <property type="entry name" value="RNase_T"/>
    <property type="match status" value="1"/>
</dbReference>
<accession>A0AAN8V8A4</accession>
<keyword evidence="5 9" id="KW-0269">Exonuclease</keyword>
<comment type="similarity">
    <text evidence="2">Belongs to the REXO1/REXO3 family.</text>
</comment>
<evidence type="ECO:0000256" key="3">
    <source>
        <dbReference type="ARBA" id="ARBA00022722"/>
    </source>
</evidence>
<evidence type="ECO:0000256" key="5">
    <source>
        <dbReference type="ARBA" id="ARBA00022839"/>
    </source>
</evidence>
<comment type="function">
    <text evidence="7">3'-5' exonuclease degrading single-stranded small RNAs.</text>
</comment>
<sequence>MEEIFASAEKEVLVEIVKFVQKRKLQCIHGGWKEFLLHVDKQMGTSVSDPSRRRKETLVAFLNTFHNENDLRLFSAIIKCHSKRKMVKEFGMNSPDSESPEQSLVRSTLEHREYPSCYTFPSYEEDWVVTKVRKKSLRSNAMISIDCEMVLCEDGSEGLVRVCVVDRNLEVKLHELVKPNKAVADYRTEITGVAAEDLKEITCSLSDIQKSIKKLLSRGTILVGHSLNNDLQVLKLDHARVIDTSFIFKCESPHRRPSLSNLCQVVLGYELRKEGAPHSCLDDACAAMKLAIAKIEQGYDKLIPSIPKEVPKPDMTKLCLHGISVTVPRKELCKVMPGDFTIEIQPSKKFGCTTYSAHAVFKNTKEANLAFESVKGELGRDKNGLPQKLITFELSTGVTASLKVRKMGHGYPLDPVSKKRKIDGEMEIRQCDHMIEIENLKQLLKQKDIDHKKEIEDLKQSFERRDTEETKEIEQLKQTLKMREFEITNLNKIITALKKKKQGF</sequence>
<feature type="domain" description="Exonuclease" evidence="8">
    <location>
        <begin position="141"/>
        <end position="300"/>
    </location>
</feature>
<evidence type="ECO:0000313" key="9">
    <source>
        <dbReference type="EMBL" id="KAK6923083.1"/>
    </source>
</evidence>
<dbReference type="Gene3D" id="3.30.420.10">
    <property type="entry name" value="Ribonuclease H-like superfamily/Ribonuclease H"/>
    <property type="match status" value="1"/>
</dbReference>
<name>A0AAN8V8A4_9MAGN</name>
<reference evidence="9 10" key="1">
    <citation type="submission" date="2023-12" db="EMBL/GenBank/DDBJ databases">
        <title>A high-quality genome assembly for Dillenia turbinata (Dilleniales).</title>
        <authorList>
            <person name="Chanderbali A."/>
        </authorList>
    </citation>
    <scope>NUCLEOTIDE SEQUENCE [LARGE SCALE GENOMIC DNA]</scope>
    <source>
        <strain evidence="9">LSX21</strain>
        <tissue evidence="9">Leaf</tissue>
    </source>
</reference>
<gene>
    <name evidence="9" type="ORF">RJ641_011387</name>
</gene>
<keyword evidence="10" id="KW-1185">Reference proteome</keyword>
<dbReference type="InterPro" id="IPR034922">
    <property type="entry name" value="REX1-like_exo"/>
</dbReference>
<dbReference type="PANTHER" id="PTHR12801:SF115">
    <property type="entry name" value="FI18136P1-RELATED"/>
    <property type="match status" value="1"/>
</dbReference>
<dbReference type="FunFam" id="3.30.420.10:FF:000080">
    <property type="entry name" value="Small RNA degrading nuclease 3"/>
    <property type="match status" value="1"/>
</dbReference>
<evidence type="ECO:0000256" key="1">
    <source>
        <dbReference type="ARBA" id="ARBA00004123"/>
    </source>
</evidence>
<evidence type="ECO:0000256" key="6">
    <source>
        <dbReference type="ARBA" id="ARBA00023242"/>
    </source>
</evidence>
<dbReference type="InterPro" id="IPR036397">
    <property type="entry name" value="RNaseH_sf"/>
</dbReference>
<dbReference type="AlphaFoldDB" id="A0AAN8V8A4"/>
<keyword evidence="4" id="KW-0378">Hydrolase</keyword>
<protein>
    <submittedName>
        <fullName evidence="9">Exonuclease, RNase T/DNA polymerase III</fullName>
    </submittedName>
</protein>